<evidence type="ECO:0000256" key="6">
    <source>
        <dbReference type="SAM" id="MobiDB-lite"/>
    </source>
</evidence>
<dbReference type="InterPro" id="IPR015424">
    <property type="entry name" value="PyrdxlP-dep_Trfase"/>
</dbReference>
<dbReference type="InterPro" id="IPR052357">
    <property type="entry name" value="Orn_Lys_Arg_decarboxylase-I"/>
</dbReference>
<keyword evidence="3" id="KW-0210">Decarboxylase</keyword>
<dbReference type="PANTHER" id="PTHR43277">
    <property type="entry name" value="ARGININE DECARBOXYLASE"/>
    <property type="match status" value="1"/>
</dbReference>
<dbReference type="Pfam" id="PF01276">
    <property type="entry name" value="OKR_DC_1"/>
    <property type="match status" value="1"/>
</dbReference>
<dbReference type="SUPFAM" id="SSF53383">
    <property type="entry name" value="PLP-dependent transferases"/>
    <property type="match status" value="1"/>
</dbReference>
<dbReference type="OrthoDB" id="5978656at2759"/>
<dbReference type="InterPro" id="IPR000310">
    <property type="entry name" value="Orn/Lys/Arg_deCO2ase_major_dom"/>
</dbReference>
<dbReference type="AlphaFoldDB" id="A0A250XMH8"/>
<gene>
    <name evidence="9" type="ORF">CEUSTIGMA_g11716.t1</name>
</gene>
<evidence type="ECO:0000313" key="10">
    <source>
        <dbReference type="Proteomes" id="UP000232323"/>
    </source>
</evidence>
<evidence type="ECO:0000313" key="9">
    <source>
        <dbReference type="EMBL" id="GAX84294.1"/>
    </source>
</evidence>
<evidence type="ECO:0000256" key="4">
    <source>
        <dbReference type="ARBA" id="ARBA00022898"/>
    </source>
</evidence>
<reference evidence="9 10" key="1">
    <citation type="submission" date="2017-08" db="EMBL/GenBank/DDBJ databases">
        <title>Acidophilic green algal genome provides insights into adaptation to an acidic environment.</title>
        <authorList>
            <person name="Hirooka S."/>
            <person name="Hirose Y."/>
            <person name="Kanesaki Y."/>
            <person name="Higuchi S."/>
            <person name="Fujiwara T."/>
            <person name="Onuma R."/>
            <person name="Era A."/>
            <person name="Ohbayashi R."/>
            <person name="Uzuka A."/>
            <person name="Nozaki H."/>
            <person name="Yoshikawa H."/>
            <person name="Miyagishima S.Y."/>
        </authorList>
    </citation>
    <scope>NUCLEOTIDE SEQUENCE [LARGE SCALE GENOMIC DNA]</scope>
    <source>
        <strain evidence="9 10">NIES-2499</strain>
    </source>
</reference>
<dbReference type="Pfam" id="PF03711">
    <property type="entry name" value="OKR_DC_1_C"/>
    <property type="match status" value="1"/>
</dbReference>
<evidence type="ECO:0000259" key="8">
    <source>
        <dbReference type="Pfam" id="PF03711"/>
    </source>
</evidence>
<organism evidence="9 10">
    <name type="scientific">Chlamydomonas eustigma</name>
    <dbReference type="NCBI Taxonomy" id="1157962"/>
    <lineage>
        <taxon>Eukaryota</taxon>
        <taxon>Viridiplantae</taxon>
        <taxon>Chlorophyta</taxon>
        <taxon>core chlorophytes</taxon>
        <taxon>Chlorophyceae</taxon>
        <taxon>CS clade</taxon>
        <taxon>Chlamydomonadales</taxon>
        <taxon>Chlamydomonadaceae</taxon>
        <taxon>Chlamydomonas</taxon>
    </lineage>
</organism>
<comment type="similarity">
    <text evidence="2">Belongs to the Orn/Lys/Arg decarboxylase class-I family.</text>
</comment>
<dbReference type="InterPro" id="IPR015421">
    <property type="entry name" value="PyrdxlP-dep_Trfase_major"/>
</dbReference>
<protein>
    <recommendedName>
        <fullName evidence="11">Orn/Lys/Arg decarboxylases family 1 pyridoxal-P attachment site domain-containing protein</fullName>
    </recommendedName>
</protein>
<dbReference type="SUPFAM" id="SSF55904">
    <property type="entry name" value="Ornithine decarboxylase C-terminal domain"/>
    <property type="match status" value="1"/>
</dbReference>
<dbReference type="GO" id="GO:0016831">
    <property type="term" value="F:carboxy-lyase activity"/>
    <property type="evidence" value="ECO:0007669"/>
    <property type="project" value="UniProtKB-KW"/>
</dbReference>
<evidence type="ECO:0000259" key="7">
    <source>
        <dbReference type="Pfam" id="PF01276"/>
    </source>
</evidence>
<evidence type="ECO:0008006" key="11">
    <source>
        <dbReference type="Google" id="ProtNLM"/>
    </source>
</evidence>
<keyword evidence="4" id="KW-0663">Pyridoxal phosphate</keyword>
<dbReference type="InterPro" id="IPR036633">
    <property type="entry name" value="Prn/Lys/Arg_de-COase_C_sf"/>
</dbReference>
<feature type="compositionally biased region" description="Low complexity" evidence="6">
    <location>
        <begin position="478"/>
        <end position="487"/>
    </location>
</feature>
<proteinExistence type="inferred from homology"/>
<comment type="caution">
    <text evidence="9">The sequence shown here is derived from an EMBL/GenBank/DDBJ whole genome shotgun (WGS) entry which is preliminary data.</text>
</comment>
<evidence type="ECO:0000256" key="1">
    <source>
        <dbReference type="ARBA" id="ARBA00001933"/>
    </source>
</evidence>
<dbReference type="STRING" id="1157962.A0A250XMH8"/>
<name>A0A250XMH8_9CHLO</name>
<dbReference type="PANTHER" id="PTHR43277:SF4">
    <property type="entry name" value="ARGININE DECARBOXYLASE"/>
    <property type="match status" value="1"/>
</dbReference>
<keyword evidence="5" id="KW-0456">Lyase</keyword>
<feature type="region of interest" description="Disordered" evidence="6">
    <location>
        <begin position="455"/>
        <end position="488"/>
    </location>
</feature>
<accession>A0A250XMH8</accession>
<evidence type="ECO:0000256" key="3">
    <source>
        <dbReference type="ARBA" id="ARBA00022793"/>
    </source>
</evidence>
<feature type="domain" description="Orn/Lys/Arg decarboxylases family 1 pyridoxal-P attachment site" evidence="7">
    <location>
        <begin position="40"/>
        <end position="436"/>
    </location>
</feature>
<dbReference type="Gene3D" id="3.40.640.10">
    <property type="entry name" value="Type I PLP-dependent aspartate aminotransferase-like (Major domain)"/>
    <property type="match status" value="1"/>
</dbReference>
<feature type="domain" description="Orn/Lys/Arg decarboxylase C-terminal" evidence="8">
    <location>
        <begin position="501"/>
        <end position="552"/>
    </location>
</feature>
<dbReference type="InterPro" id="IPR008286">
    <property type="entry name" value="Prn/Lys/Arg_de-COase_C"/>
</dbReference>
<dbReference type="Gene3D" id="3.90.1150.150">
    <property type="match status" value="1"/>
</dbReference>
<comment type="cofactor">
    <cofactor evidence="1">
        <name>pyridoxal 5'-phosphate</name>
        <dbReference type="ChEBI" id="CHEBI:597326"/>
    </cofactor>
</comment>
<evidence type="ECO:0000256" key="2">
    <source>
        <dbReference type="ARBA" id="ARBA00010671"/>
    </source>
</evidence>
<keyword evidence="10" id="KW-1185">Reference proteome</keyword>
<dbReference type="EMBL" id="BEGY01000121">
    <property type="protein sequence ID" value="GAX84294.1"/>
    <property type="molecule type" value="Genomic_DNA"/>
</dbReference>
<evidence type="ECO:0000256" key="5">
    <source>
        <dbReference type="ARBA" id="ARBA00023239"/>
    </source>
</evidence>
<sequence length="579" mass="61751">MIYSTRFGQYHETLTLRRARSLRCGCTSPNEATRVSKSQPLLRALMHRAQQADVPFHVPGHKHGAGVTELFGSTVGTNPLRYDLTEISGLDNLSSPSGAIAEAQQLAAAAFGADRTWFLVNGCSSGIHAAIMACTGPGDTMIVSRNCHLSVFSGMVLSGCTPWWVEPEVDSEFGIAHGMDPHALIEALEEAKTCRRRVSAVMVVSPTYFGVAAPIKELAHVCHEYRVPLLVDEAHGSHFGTHPQLPPSALQQGADCVMHSTHKVLSAMTQAAMLHVKGDLVNTSRISKALQTLQSSSPSYLLLASLDAATAKLTDPGYMMLPLQAVQHALGLLKDVPGINILNSHFIDAYIRGDTDSSYNNELMYNATNTDEVPVVDPVRSPRGNHTQDPLRITVSVTQLGLTGYEAAAYLEEEHGVVAELSTSKVVVFAFGVGSTVAQGTTLGQAFLALSSTQLRPSTPPLDRDGTVKSQPDDLACSSSEQPSSTSCHPAQIKYSSHCNAMTPREAFFSKGERVTSCQAVGRISAELLCPYPPGVPVVFPGEVITSQALQVLRDTLTLGGTVTGAADPTLQLLTVVTS</sequence>
<dbReference type="Gene3D" id="3.90.100.10">
    <property type="entry name" value="Orn/Lys/Arg decarboxylase, C-terminal domain"/>
    <property type="match status" value="1"/>
</dbReference>
<dbReference type="Proteomes" id="UP000232323">
    <property type="component" value="Unassembled WGS sequence"/>
</dbReference>